<evidence type="ECO:0000256" key="2">
    <source>
        <dbReference type="ARBA" id="ARBA00005417"/>
    </source>
</evidence>
<evidence type="ECO:0000256" key="5">
    <source>
        <dbReference type="ARBA" id="ARBA00022741"/>
    </source>
</evidence>
<dbReference type="Gene3D" id="3.40.50.300">
    <property type="entry name" value="P-loop containing nucleotide triphosphate hydrolases"/>
    <property type="match status" value="1"/>
</dbReference>
<dbReference type="EMBL" id="OMKW01000003">
    <property type="protein sequence ID" value="SPF30171.1"/>
    <property type="molecule type" value="Genomic_DNA"/>
</dbReference>
<dbReference type="GO" id="GO:0005886">
    <property type="term" value="C:plasma membrane"/>
    <property type="evidence" value="ECO:0007669"/>
    <property type="project" value="UniProtKB-SubCell"/>
</dbReference>
<evidence type="ECO:0000256" key="3">
    <source>
        <dbReference type="ARBA" id="ARBA00022448"/>
    </source>
</evidence>
<dbReference type="Pfam" id="PF00005">
    <property type="entry name" value="ABC_tran"/>
    <property type="match status" value="1"/>
</dbReference>
<dbReference type="PROSITE" id="PS50893">
    <property type="entry name" value="ABC_TRANSPORTER_2"/>
    <property type="match status" value="1"/>
</dbReference>
<dbReference type="AlphaFoldDB" id="A0A2R8AD64"/>
<dbReference type="SUPFAM" id="SSF52540">
    <property type="entry name" value="P-loop containing nucleoside triphosphate hydrolases"/>
    <property type="match status" value="1"/>
</dbReference>
<dbReference type="InterPro" id="IPR003593">
    <property type="entry name" value="AAA+_ATPase"/>
</dbReference>
<dbReference type="RefSeq" id="WP_211310380.1">
    <property type="nucleotide sequence ID" value="NZ_OMKW01000003.1"/>
</dbReference>
<keyword evidence="4" id="KW-1003">Cell membrane</keyword>
<keyword evidence="3" id="KW-0813">Transport</keyword>
<dbReference type="PANTHER" id="PTHR43166">
    <property type="entry name" value="AMINO ACID IMPORT ATP-BINDING PROTEIN"/>
    <property type="match status" value="1"/>
</dbReference>
<keyword evidence="10" id="KW-1185">Reference proteome</keyword>
<keyword evidence="7" id="KW-0472">Membrane</keyword>
<dbReference type="GO" id="GO:0016887">
    <property type="term" value="F:ATP hydrolysis activity"/>
    <property type="evidence" value="ECO:0007669"/>
    <property type="project" value="InterPro"/>
</dbReference>
<dbReference type="SMART" id="SM00382">
    <property type="entry name" value="AAA"/>
    <property type="match status" value="1"/>
</dbReference>
<dbReference type="PROSITE" id="PS00211">
    <property type="entry name" value="ABC_TRANSPORTER_1"/>
    <property type="match status" value="1"/>
</dbReference>
<dbReference type="InterPro" id="IPR027417">
    <property type="entry name" value="P-loop_NTPase"/>
</dbReference>
<keyword evidence="6 9" id="KW-0067">ATP-binding</keyword>
<comment type="similarity">
    <text evidence="2">Belongs to the ABC transporter superfamily.</text>
</comment>
<keyword evidence="5" id="KW-0547">Nucleotide-binding</keyword>
<gene>
    <name evidence="9" type="primary">artM</name>
    <name evidence="9" type="ORF">POI8812_02505</name>
</gene>
<evidence type="ECO:0000313" key="10">
    <source>
        <dbReference type="Proteomes" id="UP000244932"/>
    </source>
</evidence>
<dbReference type="Proteomes" id="UP000244932">
    <property type="component" value="Unassembled WGS sequence"/>
</dbReference>
<evidence type="ECO:0000256" key="4">
    <source>
        <dbReference type="ARBA" id="ARBA00022475"/>
    </source>
</evidence>
<accession>A0A2R8AD64</accession>
<dbReference type="InterPro" id="IPR017871">
    <property type="entry name" value="ABC_transporter-like_CS"/>
</dbReference>
<organism evidence="9 10">
    <name type="scientific">Pontivivens insulae</name>
    <dbReference type="NCBI Taxonomy" id="1639689"/>
    <lineage>
        <taxon>Bacteria</taxon>
        <taxon>Pseudomonadati</taxon>
        <taxon>Pseudomonadota</taxon>
        <taxon>Alphaproteobacteria</taxon>
        <taxon>Rhodobacterales</taxon>
        <taxon>Paracoccaceae</taxon>
        <taxon>Pontivivens</taxon>
    </lineage>
</organism>
<evidence type="ECO:0000256" key="6">
    <source>
        <dbReference type="ARBA" id="ARBA00022840"/>
    </source>
</evidence>
<name>A0A2R8AD64_9RHOB</name>
<evidence type="ECO:0000313" key="9">
    <source>
        <dbReference type="EMBL" id="SPF30171.1"/>
    </source>
</evidence>
<evidence type="ECO:0000259" key="8">
    <source>
        <dbReference type="PROSITE" id="PS50893"/>
    </source>
</evidence>
<evidence type="ECO:0000256" key="7">
    <source>
        <dbReference type="ARBA" id="ARBA00023136"/>
    </source>
</evidence>
<sequence length="252" mass="27435">MADPLPFRPPAAAPVMPDRPAVRIEDLRLTRRWRKVIDGISADLGTPGCTAIMGPNGAGKSLLLRTIAGLEKPQGGTITFAWPPTPEKRRVALVFQRPVLLRRTALANLVHALRQFGVPRAARTDQAMALLERADLAHAAKTPARALSGGEQQRLALVRALGQAPDLLLLDEPSASLDPRATAALERLIRQAIHDGVRVLLITHDRGQARRLANRVVFLHAGRVTEDTPSDRFFDVAQSPQARAYLNGDLLL</sequence>
<dbReference type="InterPro" id="IPR003439">
    <property type="entry name" value="ABC_transporter-like_ATP-bd"/>
</dbReference>
<dbReference type="GO" id="GO:0005524">
    <property type="term" value="F:ATP binding"/>
    <property type="evidence" value="ECO:0007669"/>
    <property type="project" value="UniProtKB-KW"/>
</dbReference>
<feature type="domain" description="ABC transporter" evidence="8">
    <location>
        <begin position="22"/>
        <end position="246"/>
    </location>
</feature>
<dbReference type="InterPro" id="IPR050086">
    <property type="entry name" value="MetN_ABC_transporter-like"/>
</dbReference>
<reference evidence="9 10" key="1">
    <citation type="submission" date="2018-03" db="EMBL/GenBank/DDBJ databases">
        <authorList>
            <person name="Keele B.F."/>
        </authorList>
    </citation>
    <scope>NUCLEOTIDE SEQUENCE [LARGE SCALE GENOMIC DNA]</scope>
    <source>
        <strain evidence="9 10">CeCT 8812</strain>
    </source>
</reference>
<proteinExistence type="inferred from homology"/>
<comment type="subcellular location">
    <subcellularLocation>
        <location evidence="1">Cell membrane</location>
        <topology evidence="1">Peripheral membrane protein</topology>
    </subcellularLocation>
</comment>
<protein>
    <submittedName>
        <fullName evidence="9">Arginine transport ATP-binding protein ArtM</fullName>
    </submittedName>
</protein>
<dbReference type="PANTHER" id="PTHR43166:SF9">
    <property type="entry name" value="GLUTAMATE_ASPARTATE IMPORT ATP-BINDING PROTEIN GLTL"/>
    <property type="match status" value="1"/>
</dbReference>
<evidence type="ECO:0000256" key="1">
    <source>
        <dbReference type="ARBA" id="ARBA00004202"/>
    </source>
</evidence>